<keyword evidence="2" id="KW-1133">Transmembrane helix</keyword>
<feature type="transmembrane region" description="Helical" evidence="2">
    <location>
        <begin position="463"/>
        <end position="483"/>
    </location>
</feature>
<feature type="region of interest" description="Disordered" evidence="1">
    <location>
        <begin position="1"/>
        <end position="41"/>
    </location>
</feature>
<evidence type="ECO:0000313" key="3">
    <source>
        <dbReference type="EMBL" id="QTJ63603.1"/>
    </source>
</evidence>
<dbReference type="EMBL" id="MW208782">
    <property type="protein sequence ID" value="QTJ63603.1"/>
    <property type="molecule type" value="Genomic_RNA"/>
</dbReference>
<keyword evidence="2" id="KW-0812">Transmembrane</keyword>
<evidence type="ECO:0000256" key="1">
    <source>
        <dbReference type="SAM" id="MobiDB-lite"/>
    </source>
</evidence>
<accession>A0A8A6RH41</accession>
<feature type="transmembrane region" description="Helical" evidence="2">
    <location>
        <begin position="435"/>
        <end position="457"/>
    </location>
</feature>
<name>A0A8A6RH41_9TOMB</name>
<protein>
    <submittedName>
        <fullName evidence="3">Uncharacterized protein</fullName>
    </submittedName>
</protein>
<organism evidence="3">
    <name type="scientific">Raphidiopteran tombus-related virus</name>
    <dbReference type="NCBI Taxonomy" id="2822559"/>
    <lineage>
        <taxon>Viruses</taxon>
        <taxon>Riboviria</taxon>
        <taxon>Orthornavirae</taxon>
        <taxon>Kitrinoviricota</taxon>
        <taxon>Tolucaviricetes</taxon>
        <taxon>Tolivirales</taxon>
        <taxon>Tombusviridae</taxon>
    </lineage>
</organism>
<feature type="compositionally biased region" description="Basic and acidic residues" evidence="1">
    <location>
        <begin position="28"/>
        <end position="41"/>
    </location>
</feature>
<feature type="transmembrane region" description="Helical" evidence="2">
    <location>
        <begin position="181"/>
        <end position="201"/>
    </location>
</feature>
<proteinExistence type="predicted"/>
<reference evidence="3" key="1">
    <citation type="submission" date="2020-11" db="EMBL/GenBank/DDBJ databases">
        <authorList>
            <person name="Paraskevopoulou S."/>
            <person name="Kaefer S."/>
            <person name="Zirkel F."/>
            <person name="Donath A."/>
            <person name="Petersen M."/>
            <person name="Liu S."/>
            <person name="Zhou X."/>
            <person name="Drosten C."/>
            <person name="Misof B."/>
            <person name="Junglen S."/>
        </authorList>
    </citation>
    <scope>NUCLEOTIDE SEQUENCE</scope>
    <source>
        <strain evidence="3">OKIAV395</strain>
    </source>
</reference>
<keyword evidence="2" id="KW-0472">Membrane</keyword>
<feature type="compositionally biased region" description="Low complexity" evidence="1">
    <location>
        <begin position="13"/>
        <end position="25"/>
    </location>
</feature>
<sequence>MFRKAVSMVGLDSAGASTSQQAGAAEPDNPKPSKDASEENARLKAMIERRELEQQLALADLNHKEELIALLNIKTAGKLIDKNYKAYCTKLMIDYLDRIPITSPVIKQKCMRDVYEMHIYEKTKYREWTAAEIIKANESNENAQGVAYYRNPVLFFWWHKVELKQDLNSNSPLRQPDSTSWYHWIVPIAAAGIASVSLFYLGRYIISHLFSAPENSTITPPAPNPVMRPSTTVINQFFSPNMTPDSLPDSTSTLESSNVIQPSGLIKSMWTALKTALSGPVTNASCESLNKEEKLQTSLLLLQKLKSFQLPNIKPHDLYKLGISRSTLNTDVTLNLLNSSLARSIITNTTSAKEIMTKSLAGSISYASDTVIIRRQTILPSMHTLPSKCYALLTPSINRCIDTIGSFVDYQLRRLITTVKVDKVTTTVFEERECLVMLTLHLATASLTMLSLCAYWMNSASKVMPLSTAMIALFSLTNLYLLLR</sequence>
<reference evidence="3" key="2">
    <citation type="journal article" date="2021" name="Virus Evol.">
        <title>Viromics of extant insect orders unveil the evolution of the flavi-like superfamily.</title>
        <authorList>
            <person name="Sofia P."/>
            <person name="Simon K."/>
            <person name="Florian Z."/>
            <person name="Alexander D."/>
            <person name="Malte P."/>
            <person name="Shanlin L."/>
            <person name="Xin Z."/>
            <person name="Christian D."/>
            <person name="Bernhard M."/>
            <person name="Sandra J."/>
        </authorList>
    </citation>
    <scope>NUCLEOTIDE SEQUENCE</scope>
    <source>
        <strain evidence="3">OKIAV395</strain>
    </source>
</reference>
<evidence type="ECO:0000256" key="2">
    <source>
        <dbReference type="SAM" id="Phobius"/>
    </source>
</evidence>